<reference evidence="1 2" key="1">
    <citation type="journal article" date="2019" name="Sci. Rep.">
        <title>Comparative genomics of chytrid fungi reveal insights into the obligate biotrophic and pathogenic lifestyle of Synchytrium endobioticum.</title>
        <authorList>
            <person name="van de Vossenberg B.T.L.H."/>
            <person name="Warris S."/>
            <person name="Nguyen H.D.T."/>
            <person name="van Gent-Pelzer M.P.E."/>
            <person name="Joly D.L."/>
            <person name="van de Geest H.C."/>
            <person name="Bonants P.J.M."/>
            <person name="Smith D.S."/>
            <person name="Levesque C.A."/>
            <person name="van der Lee T.A.J."/>
        </authorList>
    </citation>
    <scope>NUCLEOTIDE SEQUENCE [LARGE SCALE GENOMIC DNA]</scope>
    <source>
        <strain evidence="1 2">CBS 809.83</strain>
    </source>
</reference>
<accession>A0A507DNZ8</accession>
<evidence type="ECO:0000313" key="1">
    <source>
        <dbReference type="EMBL" id="TPX53394.1"/>
    </source>
</evidence>
<proteinExistence type="predicted"/>
<dbReference type="Proteomes" id="UP000318582">
    <property type="component" value="Unassembled WGS sequence"/>
</dbReference>
<dbReference type="EMBL" id="QEAQ01000225">
    <property type="protein sequence ID" value="TPX53394.1"/>
    <property type="molecule type" value="Genomic_DNA"/>
</dbReference>
<gene>
    <name evidence="1" type="ORF">PhCBS80983_g06295</name>
</gene>
<dbReference type="AlphaFoldDB" id="A0A507DNZ8"/>
<organism evidence="1 2">
    <name type="scientific">Powellomyces hirtus</name>
    <dbReference type="NCBI Taxonomy" id="109895"/>
    <lineage>
        <taxon>Eukaryota</taxon>
        <taxon>Fungi</taxon>
        <taxon>Fungi incertae sedis</taxon>
        <taxon>Chytridiomycota</taxon>
        <taxon>Chytridiomycota incertae sedis</taxon>
        <taxon>Chytridiomycetes</taxon>
        <taxon>Spizellomycetales</taxon>
        <taxon>Powellomycetaceae</taxon>
        <taxon>Powellomyces</taxon>
    </lineage>
</organism>
<protein>
    <submittedName>
        <fullName evidence="1">Uncharacterized protein</fullName>
    </submittedName>
</protein>
<sequence length="162" mass="19010">MSPVDAIENQSEALQNLRAYWEKIQNKEPEIFVTGDHVRLKEERGTFDKGFVEKFSRDVYKIERVHPPESKYKSHQYTLTGIPRTFQYNDLLKTSVALTKSIIKEKQQKTTTSQKQAEKELRALDAQMIIKEKGRTRTEKKKAPIRPKGTFLYVEIPKRKKI</sequence>
<name>A0A507DNZ8_9FUNG</name>
<keyword evidence="2" id="KW-1185">Reference proteome</keyword>
<evidence type="ECO:0000313" key="2">
    <source>
        <dbReference type="Proteomes" id="UP000318582"/>
    </source>
</evidence>
<comment type="caution">
    <text evidence="1">The sequence shown here is derived from an EMBL/GenBank/DDBJ whole genome shotgun (WGS) entry which is preliminary data.</text>
</comment>